<evidence type="ECO:0000256" key="2">
    <source>
        <dbReference type="SAM" id="SignalP"/>
    </source>
</evidence>
<evidence type="ECO:0000313" key="3">
    <source>
        <dbReference type="EMBL" id="CDM67307.1"/>
    </source>
</evidence>
<reference evidence="3 4" key="1">
    <citation type="submission" date="2013-11" db="EMBL/GenBank/DDBJ databases">
        <title>Complete genome sequence of Clostridum sp. M2/40.</title>
        <authorList>
            <person name="Wibberg D."/>
            <person name="Puehler A."/>
            <person name="Schlueter A."/>
        </authorList>
    </citation>
    <scope>NUCLEOTIDE SEQUENCE [LARGE SCALE GENOMIC DNA]</scope>
    <source>
        <strain evidence="4">M2/40</strain>
    </source>
</reference>
<feature type="signal peptide" evidence="2">
    <location>
        <begin position="1"/>
        <end position="24"/>
    </location>
</feature>
<proteinExistence type="predicted"/>
<protein>
    <submittedName>
        <fullName evidence="3">Uncharacterized protein</fullName>
    </submittedName>
</protein>
<dbReference type="RefSeq" id="WP_044035783.1">
    <property type="nucleotide sequence ID" value="NZ_HG917868.1"/>
</dbReference>
<dbReference type="KEGG" id="clt:CM240_0128"/>
<gene>
    <name evidence="3" type="ORF">CM240_0128</name>
</gene>
<feature type="chain" id="PRO_5004880898" evidence="2">
    <location>
        <begin position="25"/>
        <end position="271"/>
    </location>
</feature>
<accession>W6RZ40</accession>
<keyword evidence="2" id="KW-0732">Signal</keyword>
<dbReference type="STRING" id="1216932.CM240_0128"/>
<dbReference type="PATRIC" id="fig|1216932.3.peg.114"/>
<feature type="compositionally biased region" description="Low complexity" evidence="1">
    <location>
        <begin position="262"/>
        <end position="271"/>
    </location>
</feature>
<dbReference type="OrthoDB" id="1944758at2"/>
<dbReference type="Proteomes" id="UP000019426">
    <property type="component" value="Chromosome M2/40_rep1"/>
</dbReference>
<name>W6RZ40_9CLOT</name>
<dbReference type="AlphaFoldDB" id="W6RZ40"/>
<evidence type="ECO:0000313" key="4">
    <source>
        <dbReference type="Proteomes" id="UP000019426"/>
    </source>
</evidence>
<dbReference type="EMBL" id="HG917868">
    <property type="protein sequence ID" value="CDM67307.1"/>
    <property type="molecule type" value="Genomic_DNA"/>
</dbReference>
<dbReference type="HOGENOM" id="CLU_1025651_0_0_9"/>
<feature type="region of interest" description="Disordered" evidence="1">
    <location>
        <begin position="247"/>
        <end position="271"/>
    </location>
</feature>
<evidence type="ECO:0000256" key="1">
    <source>
        <dbReference type="SAM" id="MobiDB-lite"/>
    </source>
</evidence>
<keyword evidence="4" id="KW-1185">Reference proteome</keyword>
<sequence length="271" mass="28880">MRKKKIIALLLGTTIIAGIATSFAYFTNKSNNITDADGKALQKIQITNGQVQVLAQATSEGENSLDWSYDVARYSEMPAGVKVTDADYEAKNASPDINATEKETVNGLSRAKIGSPLPAEIKYTRPGDAIVLGTKNKEGKIGLEIKNNSNLTIKAQLNVLNDAAAKAEVKKLTDAGWELYVEGKKVDLAAGIKIDLAAIAGKQSQLVDVRLELPLGTGNTYQNKAAGTNVEDGFDISKIFEIRATQENNPGWNEDGSGVDGTGTVTNPIQP</sequence>
<organism evidence="3 4">
    <name type="scientific">Clostridium bornimense</name>
    <dbReference type="NCBI Taxonomy" id="1216932"/>
    <lineage>
        <taxon>Bacteria</taxon>
        <taxon>Bacillati</taxon>
        <taxon>Bacillota</taxon>
        <taxon>Clostridia</taxon>
        <taxon>Eubacteriales</taxon>
        <taxon>Clostridiaceae</taxon>
        <taxon>Clostridium</taxon>
    </lineage>
</organism>